<dbReference type="Gene3D" id="3.30.70.360">
    <property type="match status" value="1"/>
</dbReference>
<dbReference type="GO" id="GO:0000328">
    <property type="term" value="C:fungal-type vacuole lumen"/>
    <property type="evidence" value="ECO:0007669"/>
    <property type="project" value="TreeGrafter"/>
</dbReference>
<dbReference type="EMBL" id="JARJCW010000010">
    <property type="protein sequence ID" value="KAJ7220299.1"/>
    <property type="molecule type" value="Genomic_DNA"/>
</dbReference>
<feature type="active site" description="Proton acceptor" evidence="6">
    <location>
        <position position="240"/>
    </location>
</feature>
<evidence type="ECO:0000256" key="7">
    <source>
        <dbReference type="PIRSR" id="PIRSR037217-2"/>
    </source>
</evidence>
<reference evidence="10" key="1">
    <citation type="submission" date="2023-03" db="EMBL/GenBank/DDBJ databases">
        <title>Massive genome expansion in bonnet fungi (Mycena s.s.) driven by repeated elements and novel gene families across ecological guilds.</title>
        <authorList>
            <consortium name="Lawrence Berkeley National Laboratory"/>
            <person name="Harder C.B."/>
            <person name="Miyauchi S."/>
            <person name="Viragh M."/>
            <person name="Kuo A."/>
            <person name="Thoen E."/>
            <person name="Andreopoulos B."/>
            <person name="Lu D."/>
            <person name="Skrede I."/>
            <person name="Drula E."/>
            <person name="Henrissat B."/>
            <person name="Morin E."/>
            <person name="Kohler A."/>
            <person name="Barry K."/>
            <person name="LaButti K."/>
            <person name="Morin E."/>
            <person name="Salamov A."/>
            <person name="Lipzen A."/>
            <person name="Mereny Z."/>
            <person name="Hegedus B."/>
            <person name="Baldrian P."/>
            <person name="Stursova M."/>
            <person name="Weitz H."/>
            <person name="Taylor A."/>
            <person name="Grigoriev I.V."/>
            <person name="Nagy L.G."/>
            <person name="Martin F."/>
            <person name="Kauserud H."/>
        </authorList>
    </citation>
    <scope>NUCLEOTIDE SEQUENCE</scope>
    <source>
        <strain evidence="10">9144</strain>
    </source>
</reference>
<evidence type="ECO:0000256" key="4">
    <source>
        <dbReference type="ARBA" id="ARBA00022801"/>
    </source>
</evidence>
<dbReference type="Gene3D" id="3.40.630.10">
    <property type="entry name" value="Zn peptidases"/>
    <property type="match status" value="1"/>
</dbReference>
<evidence type="ECO:0000256" key="3">
    <source>
        <dbReference type="ARBA" id="ARBA00022723"/>
    </source>
</evidence>
<dbReference type="SUPFAM" id="SSF53187">
    <property type="entry name" value="Zn-dependent exopeptidases"/>
    <property type="match status" value="1"/>
</dbReference>
<dbReference type="GO" id="GO:0046872">
    <property type="term" value="F:metal ion binding"/>
    <property type="evidence" value="ECO:0007669"/>
    <property type="project" value="UniProtKB-KW"/>
</dbReference>
<feature type="transmembrane region" description="Helical" evidence="8">
    <location>
        <begin position="26"/>
        <end position="44"/>
    </location>
</feature>
<evidence type="ECO:0000259" key="9">
    <source>
        <dbReference type="Pfam" id="PF07687"/>
    </source>
</evidence>
<comment type="similarity">
    <text evidence="1">Belongs to the peptidase M20A family.</text>
</comment>
<dbReference type="PROSITE" id="PS00758">
    <property type="entry name" value="ARGE_DAPE_CPG2_1"/>
    <property type="match status" value="1"/>
</dbReference>
<feature type="binding site" evidence="7">
    <location>
        <position position="206"/>
    </location>
    <ligand>
        <name>Zn(2+)</name>
        <dbReference type="ChEBI" id="CHEBI:29105"/>
        <label>2</label>
    </ligand>
</feature>
<keyword evidence="8" id="KW-1133">Transmembrane helix</keyword>
<feature type="binding site" evidence="7">
    <location>
        <position position="206"/>
    </location>
    <ligand>
        <name>Zn(2+)</name>
        <dbReference type="ChEBI" id="CHEBI:29105"/>
        <label>1</label>
    </ligand>
</feature>
<sequence length="597" mass="63984">MQSPLSSDKGAFAANIPLRKKTRAPIFAWAGLIVVAVLLSYKALDPLASSFSSASGTTSSDVCPQVPALLPTRNRPIWDAAREHTASDDFKARAVGWLAGAVRIPTESYDDMQAVGVDPRWDVFRDFHAYLAQAFPLVHARLTVRKINTYALWYEWTGTDTALKPVLLMAHQDVVPVNPATAADWTHPPFSGYFDGHRIWGRGSSDNKNGVIGILSAIETLLSIDFVPTRTVVVAFGFDEEVTGSEGAGHLSAALLEAYEENAFAFIIDEGGQMFGAIVALPGVTEKGYMDVVVEVTSPGGHSSVPPDHTTIGMLAALLVQYENNPYPVHLSRQSVPYQTFQCFAQHSAMPPAVKALIDSSRTSDAALRALGALLAQDKLYGSVIRTTQAIDVISGGIKSNALPEQAHAIVNHRIHTESSVAEVRAHDTALLAPLAAHFNLTYHAFGVDVMASASAPGASGALTLGDMGNVLEPAPVTPTRGLDAAAYDMLAGTIVATYSTRRLAGPGGDNETVFVAPSIMFANTDTRFYWKLSPNIFRYGHSHGNSVSASADLGPDLEDMFDGIHTVNESIDADDFMELIRFFVTLVLNADESTTL</sequence>
<dbReference type="PANTHER" id="PTHR45962">
    <property type="entry name" value="N-FATTY-ACYL-AMINO ACID SYNTHASE/HYDROLASE PM20D1"/>
    <property type="match status" value="1"/>
</dbReference>
<proteinExistence type="inferred from homology"/>
<evidence type="ECO:0000256" key="6">
    <source>
        <dbReference type="PIRSR" id="PIRSR037217-1"/>
    </source>
</evidence>
<dbReference type="InterPro" id="IPR036264">
    <property type="entry name" value="Bact_exopeptidase_dim_dom"/>
</dbReference>
<dbReference type="CDD" id="cd05674">
    <property type="entry name" value="M20_yscS"/>
    <property type="match status" value="1"/>
</dbReference>
<dbReference type="InterPro" id="IPR001261">
    <property type="entry name" value="ArgE/DapE_CS"/>
</dbReference>
<feature type="active site" evidence="6">
    <location>
        <position position="173"/>
    </location>
</feature>
<keyword evidence="11" id="KW-1185">Reference proteome</keyword>
<feature type="binding site" evidence="7">
    <location>
        <position position="269"/>
    </location>
    <ligand>
        <name>Zn(2+)</name>
        <dbReference type="ChEBI" id="CHEBI:29105"/>
        <label>2</label>
    </ligand>
</feature>
<dbReference type="FunFam" id="3.40.630.10:FF:000027">
    <property type="entry name" value="N-fatty-acyl-amino acid synthase/hydrolase PM20D1"/>
    <property type="match status" value="1"/>
</dbReference>
<keyword evidence="3 7" id="KW-0479">Metal-binding</keyword>
<dbReference type="SUPFAM" id="SSF55031">
    <property type="entry name" value="Bacterial exopeptidase dimerisation domain"/>
    <property type="match status" value="1"/>
</dbReference>
<feature type="binding site" evidence="7">
    <location>
        <position position="241"/>
    </location>
    <ligand>
        <name>Zn(2+)</name>
        <dbReference type="ChEBI" id="CHEBI:29105"/>
        <label>1</label>
    </ligand>
</feature>
<name>A0AAD6YIS9_9AGAR</name>
<feature type="binding site" evidence="7">
    <location>
        <position position="171"/>
    </location>
    <ligand>
        <name>Zn(2+)</name>
        <dbReference type="ChEBI" id="CHEBI:29105"/>
        <label>2</label>
    </ligand>
</feature>
<keyword evidence="5 7" id="KW-0862">Zinc</keyword>
<dbReference type="InterPro" id="IPR017141">
    <property type="entry name" value="Pept_M20_carboxypep"/>
</dbReference>
<keyword evidence="8" id="KW-0812">Transmembrane</keyword>
<comment type="caution">
    <text evidence="10">The sequence shown here is derived from an EMBL/GenBank/DDBJ whole genome shotgun (WGS) entry which is preliminary data.</text>
</comment>
<evidence type="ECO:0000256" key="1">
    <source>
        <dbReference type="ARBA" id="ARBA00006247"/>
    </source>
</evidence>
<dbReference type="AlphaFoldDB" id="A0AAD6YIS9"/>
<evidence type="ECO:0000256" key="2">
    <source>
        <dbReference type="ARBA" id="ARBA00022670"/>
    </source>
</evidence>
<evidence type="ECO:0000313" key="11">
    <source>
        <dbReference type="Proteomes" id="UP001219525"/>
    </source>
</evidence>
<dbReference type="InterPro" id="IPR047177">
    <property type="entry name" value="Pept_M20A"/>
</dbReference>
<evidence type="ECO:0000313" key="10">
    <source>
        <dbReference type="EMBL" id="KAJ7220299.1"/>
    </source>
</evidence>
<keyword evidence="8" id="KW-0472">Membrane</keyword>
<evidence type="ECO:0000256" key="5">
    <source>
        <dbReference type="ARBA" id="ARBA00022833"/>
    </source>
</evidence>
<keyword evidence="2" id="KW-0645">Protease</keyword>
<feature type="domain" description="Peptidase M20 dimerisation" evidence="9">
    <location>
        <begin position="285"/>
        <end position="427"/>
    </location>
</feature>
<dbReference type="GO" id="GO:0004181">
    <property type="term" value="F:metallocarboxypeptidase activity"/>
    <property type="evidence" value="ECO:0007669"/>
    <property type="project" value="InterPro"/>
</dbReference>
<dbReference type="PANTHER" id="PTHR45962:SF1">
    <property type="entry name" value="N-FATTY-ACYL-AMINO ACID SYNTHASE_HYDROLASE PM20D1"/>
    <property type="match status" value="1"/>
</dbReference>
<dbReference type="Proteomes" id="UP001219525">
    <property type="component" value="Unassembled WGS sequence"/>
</dbReference>
<gene>
    <name evidence="10" type="ORF">GGX14DRAFT_434106</name>
</gene>
<dbReference type="InterPro" id="IPR002933">
    <property type="entry name" value="Peptidase_M20"/>
</dbReference>
<dbReference type="Pfam" id="PF01546">
    <property type="entry name" value="Peptidase_M20"/>
    <property type="match status" value="1"/>
</dbReference>
<organism evidence="10 11">
    <name type="scientific">Mycena pura</name>
    <dbReference type="NCBI Taxonomy" id="153505"/>
    <lineage>
        <taxon>Eukaryota</taxon>
        <taxon>Fungi</taxon>
        <taxon>Dikarya</taxon>
        <taxon>Basidiomycota</taxon>
        <taxon>Agaricomycotina</taxon>
        <taxon>Agaricomycetes</taxon>
        <taxon>Agaricomycetidae</taxon>
        <taxon>Agaricales</taxon>
        <taxon>Marasmiineae</taxon>
        <taxon>Mycenaceae</taxon>
        <taxon>Mycena</taxon>
    </lineage>
</organism>
<dbReference type="GO" id="GO:0051603">
    <property type="term" value="P:proteolysis involved in protein catabolic process"/>
    <property type="evidence" value="ECO:0007669"/>
    <property type="project" value="TreeGrafter"/>
</dbReference>
<keyword evidence="4" id="KW-0378">Hydrolase</keyword>
<feature type="binding site" evidence="7">
    <location>
        <position position="566"/>
    </location>
    <ligand>
        <name>Zn(2+)</name>
        <dbReference type="ChEBI" id="CHEBI:29105"/>
        <label>1</label>
    </ligand>
</feature>
<dbReference type="PROSITE" id="PS00759">
    <property type="entry name" value="ARGE_DAPE_CPG2_2"/>
    <property type="match status" value="1"/>
</dbReference>
<dbReference type="PIRSF" id="PIRSF037217">
    <property type="entry name" value="Carboxypeptidase_S"/>
    <property type="match status" value="1"/>
</dbReference>
<accession>A0AAD6YIS9</accession>
<dbReference type="Pfam" id="PF07687">
    <property type="entry name" value="M20_dimer"/>
    <property type="match status" value="1"/>
</dbReference>
<evidence type="ECO:0000256" key="8">
    <source>
        <dbReference type="SAM" id="Phobius"/>
    </source>
</evidence>
<protein>
    <recommendedName>
        <fullName evidence="9">Peptidase M20 dimerisation domain-containing protein</fullName>
    </recommendedName>
</protein>
<dbReference type="InterPro" id="IPR011650">
    <property type="entry name" value="Peptidase_M20_dimer"/>
</dbReference>